<name>A0A6I8RFS6_XENTR</name>
<reference evidence="1" key="1">
    <citation type="journal article" date="2010" name="Science">
        <title>The genome of the Western clawed frog Xenopus tropicalis.</title>
        <authorList>
            <person name="Hellsten U."/>
            <person name="Harland R.M."/>
            <person name="Gilchrist M.J."/>
            <person name="Hendrix D."/>
            <person name="Jurka J."/>
            <person name="Kapitonov V."/>
            <person name="Ovcharenko I."/>
            <person name="Putnam N.H."/>
            <person name="Shu S."/>
            <person name="Taher L."/>
            <person name="Blitz I.L."/>
            <person name="Blumberg B."/>
            <person name="Dichmann D.S."/>
            <person name="Dubchak I."/>
            <person name="Amaya E."/>
            <person name="Detter J.C."/>
            <person name="Fletcher R."/>
            <person name="Gerhard D.S."/>
            <person name="Goodstein D."/>
            <person name="Graves T."/>
            <person name="Grigoriev I.V."/>
            <person name="Grimwood J."/>
            <person name="Kawashima T."/>
            <person name="Lindquist E."/>
            <person name="Lucas S.M."/>
            <person name="Mead P.E."/>
            <person name="Mitros T."/>
            <person name="Ogino H."/>
            <person name="Ohta Y."/>
            <person name="Poliakov A.V."/>
            <person name="Pollet N."/>
            <person name="Robert J."/>
            <person name="Salamov A."/>
            <person name="Sater A.K."/>
            <person name="Schmutz J."/>
            <person name="Terry A."/>
            <person name="Vize P.D."/>
            <person name="Warren W.C."/>
            <person name="Wells D."/>
            <person name="Wills A."/>
            <person name="Wilson R.K."/>
            <person name="Zimmerman L.B."/>
            <person name="Zorn A.M."/>
            <person name="Grainger R."/>
            <person name="Grammer T."/>
            <person name="Khokha M.K."/>
            <person name="Richardson P.M."/>
            <person name="Rokhsar D.S."/>
        </authorList>
    </citation>
    <scope>NUCLEOTIDE SEQUENCE [LARGE SCALE GENOMIC DNA]</scope>
    <source>
        <strain evidence="1">Nigerian</strain>
    </source>
</reference>
<dbReference type="Bgee" id="ENSXETG00000037210">
    <property type="expression patterns" value="Expressed in heart and 5 other cell types or tissues"/>
</dbReference>
<organism evidence="1">
    <name type="scientific">Xenopus tropicalis</name>
    <name type="common">Western clawed frog</name>
    <name type="synonym">Silurana tropicalis</name>
    <dbReference type="NCBI Taxonomy" id="8364"/>
    <lineage>
        <taxon>Eukaryota</taxon>
        <taxon>Metazoa</taxon>
        <taxon>Chordata</taxon>
        <taxon>Craniata</taxon>
        <taxon>Vertebrata</taxon>
        <taxon>Euteleostomi</taxon>
        <taxon>Amphibia</taxon>
        <taxon>Batrachia</taxon>
        <taxon>Anura</taxon>
        <taxon>Pipoidea</taxon>
        <taxon>Pipidae</taxon>
        <taxon>Xenopodinae</taxon>
        <taxon>Xenopus</taxon>
        <taxon>Silurana</taxon>
    </lineage>
</organism>
<protein>
    <submittedName>
        <fullName evidence="1">Uncharacterized protein</fullName>
    </submittedName>
</protein>
<dbReference type="InParanoid" id="A0A6I8RFS6"/>
<evidence type="ECO:0000313" key="1">
    <source>
        <dbReference type="Ensembl" id="ENSXETP00000080489"/>
    </source>
</evidence>
<dbReference type="AlphaFoldDB" id="A0A6I8RFS6"/>
<proteinExistence type="predicted"/>
<reference evidence="1" key="2">
    <citation type="submission" date="2020-05" db="UniProtKB">
        <authorList>
            <consortium name="Ensembl"/>
        </authorList>
    </citation>
    <scope>IDENTIFICATION</scope>
</reference>
<dbReference type="Ensembl" id="ENSXETT00000096688">
    <property type="protein sequence ID" value="ENSXETP00000080489"/>
    <property type="gene ID" value="ENSXETG00000037210"/>
</dbReference>
<sequence length="101" mass="11574">MGSCDQSFAFDYIFTDFGKIVSCCTRVSSRKPKDVLVNFLIQKEDLPCVEAIFISTAGPIPWLVQIFHSNYWHAVDIITSLYTCNRNTERIFKILIVSLSF</sequence>
<accession>A0A6I8RFS6</accession>